<evidence type="ECO:0000256" key="1">
    <source>
        <dbReference type="SAM" id="MobiDB-lite"/>
    </source>
</evidence>
<evidence type="ECO:0000313" key="3">
    <source>
        <dbReference type="Proteomes" id="UP000032352"/>
    </source>
</evidence>
<feature type="region of interest" description="Disordered" evidence="1">
    <location>
        <begin position="1"/>
        <end position="53"/>
    </location>
</feature>
<dbReference type="KEGG" id="tvd:SG34_007200"/>
<dbReference type="EMBL" id="CP059733">
    <property type="protein sequence ID" value="WDE06683.1"/>
    <property type="molecule type" value="Genomic_DNA"/>
</dbReference>
<evidence type="ECO:0000313" key="2">
    <source>
        <dbReference type="EMBL" id="WDE06683.1"/>
    </source>
</evidence>
<protein>
    <submittedName>
        <fullName evidence="2">Uncharacterized protein</fullName>
    </submittedName>
</protein>
<feature type="compositionally biased region" description="Polar residues" evidence="1">
    <location>
        <begin position="32"/>
        <end position="53"/>
    </location>
</feature>
<sequence length="53" mass="5648">MRMKILTTEALKRVAGGSGISKGDDPKARATPPQQADTAQTSYFNQQNKAATP</sequence>
<gene>
    <name evidence="2" type="ORF">SG34_007200</name>
</gene>
<organism evidence="2 3">
    <name type="scientific">Thalassomonas viridans</name>
    <dbReference type="NCBI Taxonomy" id="137584"/>
    <lineage>
        <taxon>Bacteria</taxon>
        <taxon>Pseudomonadati</taxon>
        <taxon>Pseudomonadota</taxon>
        <taxon>Gammaproteobacteria</taxon>
        <taxon>Alteromonadales</taxon>
        <taxon>Colwelliaceae</taxon>
        <taxon>Thalassomonas</taxon>
    </lineage>
</organism>
<accession>A0AAE9Z7F5</accession>
<dbReference type="AlphaFoldDB" id="A0AAE9Z7F5"/>
<dbReference type="Proteomes" id="UP000032352">
    <property type="component" value="Chromosome"/>
</dbReference>
<proteinExistence type="predicted"/>
<reference evidence="2 3" key="1">
    <citation type="journal article" date="2015" name="Genome Announc.">
        <title>Draft Genome Sequences of Marine Isolates of Thalassomonas viridans and Thalassomonas actiniarum.</title>
        <authorList>
            <person name="Olonade I."/>
            <person name="van Zyl L.J."/>
            <person name="Trindade M."/>
        </authorList>
    </citation>
    <scope>NUCLEOTIDE SEQUENCE [LARGE SCALE GENOMIC DNA]</scope>
    <source>
        <strain evidence="2 3">XOM25</strain>
    </source>
</reference>
<dbReference type="RefSeq" id="WP_161797985.1">
    <property type="nucleotide sequence ID" value="NZ_CP059733.1"/>
</dbReference>
<name>A0AAE9Z7F5_9GAMM</name>
<reference evidence="2 3" key="2">
    <citation type="journal article" date="2022" name="Mar. Drugs">
        <title>Bioassay-Guided Fractionation Leads to the Detection of Cholic Acid Generated by the Rare Thalassomonas sp.</title>
        <authorList>
            <person name="Pheiffer F."/>
            <person name="Schneider Y.K."/>
            <person name="Hansen E.H."/>
            <person name="Andersen J.H."/>
            <person name="Isaksson J."/>
            <person name="Busche T."/>
            <person name="R C."/>
            <person name="Kalinowski J."/>
            <person name="Zyl L.V."/>
            <person name="Trindade M."/>
        </authorList>
    </citation>
    <scope>NUCLEOTIDE SEQUENCE [LARGE SCALE GENOMIC DNA]</scope>
    <source>
        <strain evidence="2 3">XOM25</strain>
    </source>
</reference>
<keyword evidence="3" id="KW-1185">Reference proteome</keyword>